<sequence length="539" mass="58618">MSEHASILIVGSGPAGLISALTLRKNGVPVRIVERLKEFNGGVRGPGIQPRTQELLSFLGVLDDVSAIGMKAHQIGKHGVGKEIVAEVPWAEYADDLPSVPYRSITDVNQSAFEGVIRGHLEKLGTHVENGVELVGIEQTDDKVTVKLSIDGEETTEEYDYVIAADGAKGRSRRMLGIPFVGETKEEDVMLLANVECTDIDRDHWHTWGEFGQKLFAMKPISPAPLFQIQSLGPELPRPLPNDTEDYQELLNYISQSTDIKISNVTCASQWRANIRMAEKFGVGRVFLAGGAQGANTGMQDAANIAWKLALVFKGLAKPSLLTTYEAERQPVVAEMLNLTSQLHNHAFHGESTLGAKKDAGREGDPYWRPKTGLQLGINCRWSPIVVDGRDDDQKTVESNAYGVSGDKLRAGDRAPEAPGLIEVPSWVETSVFKLISGYDRHHVLVFAGEEADANVAPFAGYCERAIADVSVITPAGRKLPPMEGVRSFEDRAGHAYEGYEVSASVSAPAYIVVRPDGIIGAYATSVEQVHKYFSAFLV</sequence>
<feature type="domain" description="FAD-binding" evidence="5">
    <location>
        <begin position="6"/>
        <end position="338"/>
    </location>
</feature>
<dbReference type="Gene3D" id="3.30.70.2450">
    <property type="match status" value="1"/>
</dbReference>
<keyword evidence="4" id="KW-0560">Oxidoreductase</keyword>
<accession>A0A4Z0A382</accession>
<name>A0A4Z0A382_9AGAM</name>
<dbReference type="EMBL" id="SFCI01000271">
    <property type="protein sequence ID" value="TFY80920.1"/>
    <property type="molecule type" value="Genomic_DNA"/>
</dbReference>
<dbReference type="InterPro" id="IPR050641">
    <property type="entry name" value="RIFMO-like"/>
</dbReference>
<proteinExistence type="predicted"/>
<dbReference type="GO" id="GO:0071949">
    <property type="term" value="F:FAD binding"/>
    <property type="evidence" value="ECO:0007669"/>
    <property type="project" value="InterPro"/>
</dbReference>
<dbReference type="STRING" id="135208.A0A4Z0A382"/>
<keyword evidence="3" id="KW-0274">FAD</keyword>
<dbReference type="AlphaFoldDB" id="A0A4Z0A382"/>
<dbReference type="InterPro" id="IPR002938">
    <property type="entry name" value="FAD-bd"/>
</dbReference>
<dbReference type="OrthoDB" id="2690153at2759"/>
<dbReference type="Pfam" id="PF01494">
    <property type="entry name" value="FAD_binding_3"/>
    <property type="match status" value="1"/>
</dbReference>
<keyword evidence="7" id="KW-1185">Reference proteome</keyword>
<dbReference type="PRINTS" id="PR00420">
    <property type="entry name" value="RNGMNOXGNASE"/>
</dbReference>
<evidence type="ECO:0000256" key="4">
    <source>
        <dbReference type="ARBA" id="ARBA00023002"/>
    </source>
</evidence>
<reference evidence="6 7" key="1">
    <citation type="submission" date="2019-02" db="EMBL/GenBank/DDBJ databases">
        <title>Genome sequencing of the rare red list fungi Hericium alpestre (H. flagellum).</title>
        <authorList>
            <person name="Buettner E."/>
            <person name="Kellner H."/>
        </authorList>
    </citation>
    <scope>NUCLEOTIDE SEQUENCE [LARGE SCALE GENOMIC DNA]</scope>
    <source>
        <strain evidence="6 7">DSM 108284</strain>
    </source>
</reference>
<evidence type="ECO:0000313" key="6">
    <source>
        <dbReference type="EMBL" id="TFY80920.1"/>
    </source>
</evidence>
<organism evidence="6 7">
    <name type="scientific">Hericium alpestre</name>
    <dbReference type="NCBI Taxonomy" id="135208"/>
    <lineage>
        <taxon>Eukaryota</taxon>
        <taxon>Fungi</taxon>
        <taxon>Dikarya</taxon>
        <taxon>Basidiomycota</taxon>
        <taxon>Agaricomycotina</taxon>
        <taxon>Agaricomycetes</taxon>
        <taxon>Russulales</taxon>
        <taxon>Hericiaceae</taxon>
        <taxon>Hericium</taxon>
    </lineage>
</organism>
<dbReference type="PANTHER" id="PTHR43004">
    <property type="entry name" value="TRK SYSTEM POTASSIUM UPTAKE PROTEIN"/>
    <property type="match status" value="1"/>
</dbReference>
<dbReference type="Gene3D" id="3.50.50.60">
    <property type="entry name" value="FAD/NAD(P)-binding domain"/>
    <property type="match status" value="1"/>
</dbReference>
<dbReference type="Gene3D" id="3.40.30.20">
    <property type="match status" value="1"/>
</dbReference>
<dbReference type="InterPro" id="IPR038220">
    <property type="entry name" value="PHOX_C_sf"/>
</dbReference>
<dbReference type="PANTHER" id="PTHR43004:SF19">
    <property type="entry name" value="BINDING MONOOXYGENASE, PUTATIVE (JCVI)-RELATED"/>
    <property type="match status" value="1"/>
</dbReference>
<dbReference type="InterPro" id="IPR036188">
    <property type="entry name" value="FAD/NAD-bd_sf"/>
</dbReference>
<evidence type="ECO:0000256" key="3">
    <source>
        <dbReference type="ARBA" id="ARBA00022827"/>
    </source>
</evidence>
<gene>
    <name evidence="6" type="ORF">EWM64_g3088</name>
</gene>
<dbReference type="Proteomes" id="UP000298061">
    <property type="component" value="Unassembled WGS sequence"/>
</dbReference>
<evidence type="ECO:0000256" key="1">
    <source>
        <dbReference type="ARBA" id="ARBA00001974"/>
    </source>
</evidence>
<keyword evidence="2" id="KW-0285">Flavoprotein</keyword>
<protein>
    <recommendedName>
        <fullName evidence="5">FAD-binding domain-containing protein</fullName>
    </recommendedName>
</protein>
<evidence type="ECO:0000313" key="7">
    <source>
        <dbReference type="Proteomes" id="UP000298061"/>
    </source>
</evidence>
<evidence type="ECO:0000256" key="2">
    <source>
        <dbReference type="ARBA" id="ARBA00022630"/>
    </source>
</evidence>
<comment type="caution">
    <text evidence="6">The sequence shown here is derived from an EMBL/GenBank/DDBJ whole genome shotgun (WGS) entry which is preliminary data.</text>
</comment>
<dbReference type="GO" id="GO:0016709">
    <property type="term" value="F:oxidoreductase activity, acting on paired donors, with incorporation or reduction of molecular oxygen, NAD(P)H as one donor, and incorporation of one atom of oxygen"/>
    <property type="evidence" value="ECO:0007669"/>
    <property type="project" value="UniProtKB-ARBA"/>
</dbReference>
<dbReference type="SUPFAM" id="SSF51905">
    <property type="entry name" value="FAD/NAD(P)-binding domain"/>
    <property type="match status" value="1"/>
</dbReference>
<comment type="cofactor">
    <cofactor evidence="1">
        <name>FAD</name>
        <dbReference type="ChEBI" id="CHEBI:57692"/>
    </cofactor>
</comment>
<evidence type="ECO:0000259" key="5">
    <source>
        <dbReference type="Pfam" id="PF01494"/>
    </source>
</evidence>